<dbReference type="AlphaFoldDB" id="A0A9D1G822"/>
<proteinExistence type="predicted"/>
<reference evidence="1" key="2">
    <citation type="journal article" date="2021" name="PeerJ">
        <title>Extensive microbial diversity within the chicken gut microbiome revealed by metagenomics and culture.</title>
        <authorList>
            <person name="Gilroy R."/>
            <person name="Ravi A."/>
            <person name="Getino M."/>
            <person name="Pursley I."/>
            <person name="Horton D.L."/>
            <person name="Alikhan N.F."/>
            <person name="Baker D."/>
            <person name="Gharbi K."/>
            <person name="Hall N."/>
            <person name="Watson M."/>
            <person name="Adriaenssens E.M."/>
            <person name="Foster-Nyarko E."/>
            <person name="Jarju S."/>
            <person name="Secka A."/>
            <person name="Antonio M."/>
            <person name="Oren A."/>
            <person name="Chaudhuri R.R."/>
            <person name="La Ragione R."/>
            <person name="Hildebrand F."/>
            <person name="Pallen M.J."/>
        </authorList>
    </citation>
    <scope>NUCLEOTIDE SEQUENCE</scope>
    <source>
        <strain evidence="1">14508</strain>
    </source>
</reference>
<dbReference type="EMBL" id="DVKI01000099">
    <property type="protein sequence ID" value="HIT17359.1"/>
    <property type="molecule type" value="Genomic_DNA"/>
</dbReference>
<protein>
    <submittedName>
        <fullName evidence="1">Uncharacterized protein</fullName>
    </submittedName>
</protein>
<reference evidence="1" key="1">
    <citation type="submission" date="2020-10" db="EMBL/GenBank/DDBJ databases">
        <authorList>
            <person name="Gilroy R."/>
        </authorList>
    </citation>
    <scope>NUCLEOTIDE SEQUENCE</scope>
    <source>
        <strain evidence="1">14508</strain>
    </source>
</reference>
<evidence type="ECO:0000313" key="1">
    <source>
        <dbReference type="EMBL" id="HIT17359.1"/>
    </source>
</evidence>
<dbReference type="Proteomes" id="UP000886893">
    <property type="component" value="Unassembled WGS sequence"/>
</dbReference>
<sequence length="132" mass="15140">MKVTKKTIFFATSLFLGGFIPLKDTISENSTISYAIYADTNKKNVYLQCNAIKNKMLEIFDGIKDYSFSKTDENLTASIDIFLNEGIDATYQDYTLSLYLDQNGTCCMKGILFSFDVEPQVEKTYFFEELFQ</sequence>
<accession>A0A9D1G822</accession>
<evidence type="ECO:0000313" key="2">
    <source>
        <dbReference type="Proteomes" id="UP000886893"/>
    </source>
</evidence>
<comment type="caution">
    <text evidence="1">The sequence shown here is derived from an EMBL/GenBank/DDBJ whole genome shotgun (WGS) entry which is preliminary data.</text>
</comment>
<name>A0A9D1G822_9FIRM</name>
<gene>
    <name evidence="1" type="ORF">IAD04_03125</name>
</gene>
<organism evidence="1 2">
    <name type="scientific">Candidatus Caccosoma faecigallinarum</name>
    <dbReference type="NCBI Taxonomy" id="2840720"/>
    <lineage>
        <taxon>Bacteria</taxon>
        <taxon>Bacillati</taxon>
        <taxon>Bacillota</taxon>
        <taxon>Bacillota incertae sedis</taxon>
        <taxon>Candidatus Caccosoma</taxon>
    </lineage>
</organism>